<dbReference type="AlphaFoldDB" id="A0A2T3B0I8"/>
<keyword evidence="2" id="KW-1185">Reference proteome</keyword>
<accession>A0A2T3B0I8</accession>
<evidence type="ECO:0000313" key="2">
    <source>
        <dbReference type="Proteomes" id="UP000241818"/>
    </source>
</evidence>
<dbReference type="InParanoid" id="A0A2T3B0I8"/>
<reference evidence="1 2" key="1">
    <citation type="journal article" date="2018" name="New Phytol.">
        <title>Comparative genomics and transcriptomics depict ericoid mycorrhizal fungi as versatile saprotrophs and plant mutualists.</title>
        <authorList>
            <person name="Martino E."/>
            <person name="Morin E."/>
            <person name="Grelet G.A."/>
            <person name="Kuo A."/>
            <person name="Kohler A."/>
            <person name="Daghino S."/>
            <person name="Barry K.W."/>
            <person name="Cichocki N."/>
            <person name="Clum A."/>
            <person name="Dockter R.B."/>
            <person name="Hainaut M."/>
            <person name="Kuo R.C."/>
            <person name="LaButti K."/>
            <person name="Lindahl B.D."/>
            <person name="Lindquist E.A."/>
            <person name="Lipzen A."/>
            <person name="Khouja H.R."/>
            <person name="Magnuson J."/>
            <person name="Murat C."/>
            <person name="Ohm R.A."/>
            <person name="Singer S.W."/>
            <person name="Spatafora J.W."/>
            <person name="Wang M."/>
            <person name="Veneault-Fourrey C."/>
            <person name="Henrissat B."/>
            <person name="Grigoriev I.V."/>
            <person name="Martin F.M."/>
            <person name="Perotto S."/>
        </authorList>
    </citation>
    <scope>NUCLEOTIDE SEQUENCE [LARGE SCALE GENOMIC DNA]</scope>
    <source>
        <strain evidence="1 2">ATCC 22711</strain>
    </source>
</reference>
<name>A0A2T3B0I8_AMORE</name>
<protein>
    <submittedName>
        <fullName evidence="1">Uncharacterized protein</fullName>
    </submittedName>
</protein>
<sequence>MGRVATAALLDVGNVTAEKTYSCGPFGGDHMDVFWSTNTTLQQDDLNLDLWSKPEVRVLATLRCQVAHEWESLGHEEGNARDSRDVPLPVYHQVSSEQAQREGPWISRDSRLVTERAKAPRSGRMRGRKDIALVWNLSVLLFSRFSLVEDRRTPVSRCRCRGRRSQSDAGACLGALGERMRKVKPHCAREYGRAGHEGTEQARYWDLCVATWPSLEGDFTGRWALTKGFEKLASMT</sequence>
<dbReference type="RefSeq" id="XP_024720410.1">
    <property type="nucleotide sequence ID" value="XM_024865687.1"/>
</dbReference>
<evidence type="ECO:0000313" key="1">
    <source>
        <dbReference type="EMBL" id="PSS16902.1"/>
    </source>
</evidence>
<dbReference type="Proteomes" id="UP000241818">
    <property type="component" value="Unassembled WGS sequence"/>
</dbReference>
<dbReference type="GeneID" id="36573768"/>
<dbReference type="EMBL" id="KZ679012">
    <property type="protein sequence ID" value="PSS16902.1"/>
    <property type="molecule type" value="Genomic_DNA"/>
</dbReference>
<proteinExistence type="predicted"/>
<organism evidence="1 2">
    <name type="scientific">Amorphotheca resinae ATCC 22711</name>
    <dbReference type="NCBI Taxonomy" id="857342"/>
    <lineage>
        <taxon>Eukaryota</taxon>
        <taxon>Fungi</taxon>
        <taxon>Dikarya</taxon>
        <taxon>Ascomycota</taxon>
        <taxon>Pezizomycotina</taxon>
        <taxon>Leotiomycetes</taxon>
        <taxon>Helotiales</taxon>
        <taxon>Amorphothecaceae</taxon>
        <taxon>Amorphotheca</taxon>
    </lineage>
</organism>
<gene>
    <name evidence="1" type="ORF">M430DRAFT_276714</name>
</gene>